<accession>A0A8R1YLD0</accession>
<keyword evidence="1" id="KW-0677">Repeat</keyword>
<dbReference type="SMART" id="SM00384">
    <property type="entry name" value="AT_hook"/>
    <property type="match status" value="3"/>
</dbReference>
<feature type="compositionally biased region" description="Basic and acidic residues" evidence="3">
    <location>
        <begin position="258"/>
        <end position="267"/>
    </location>
</feature>
<reference evidence="5" key="1">
    <citation type="journal article" date="2008" name="Nat. Genet.">
        <title>The Pristionchus pacificus genome provides a unique perspective on nematode lifestyle and parasitism.</title>
        <authorList>
            <person name="Dieterich C."/>
            <person name="Clifton S.W."/>
            <person name="Schuster L.N."/>
            <person name="Chinwalla A."/>
            <person name="Delehaunty K."/>
            <person name="Dinkelacker I."/>
            <person name="Fulton L."/>
            <person name="Fulton R."/>
            <person name="Godfrey J."/>
            <person name="Minx P."/>
            <person name="Mitreva M."/>
            <person name="Roeseler W."/>
            <person name="Tian H."/>
            <person name="Witte H."/>
            <person name="Yang S.P."/>
            <person name="Wilson R.K."/>
            <person name="Sommer R.J."/>
        </authorList>
    </citation>
    <scope>NUCLEOTIDE SEQUENCE [LARGE SCALE GENOMIC DNA]</scope>
    <source>
        <strain evidence="5">PS312</strain>
    </source>
</reference>
<accession>A0A2A6CSK7</accession>
<dbReference type="InterPro" id="IPR017956">
    <property type="entry name" value="AT_hook_DNA-bd_motif"/>
</dbReference>
<keyword evidence="5" id="KW-1185">Reference proteome</keyword>
<dbReference type="GO" id="GO:0003677">
    <property type="term" value="F:DNA binding"/>
    <property type="evidence" value="ECO:0007669"/>
    <property type="project" value="UniProtKB-KW"/>
</dbReference>
<sequence>YYEVPHRREQIEVVVVARVILTRPVIHILHFIPHQLITMVDTQGGGHSSSHRSTRPTISEKDIVEAIFLHSNQTYYTQSDNNIYHYESNWTIPSGIRLSLISSKPSNGMWVSSDLVFYWGLQYLPQSSSNCSSNSTRGNNSCITDFIDTCQRSVSDLSRLKTVDFLTRSNESLSQLSWNCPSNKRCCDWECCEAATIFVESSMVVIFIVALIITASSTSPVKRGRGRPPKGTSSTPKAKKAPSGKPRGRPSKKNVGKPKTEKKEKTVSDNLVKKRGRPPKNETNGDTTTAKKGRGRPKKN</sequence>
<dbReference type="PANTHER" id="PTHR47520">
    <property type="entry name" value="CX DOMAIN-CONTAINING PROTEIN-RELATED"/>
    <property type="match status" value="1"/>
</dbReference>
<evidence type="ECO:0000256" key="2">
    <source>
        <dbReference type="ARBA" id="ARBA00023125"/>
    </source>
</evidence>
<reference evidence="4" key="2">
    <citation type="submission" date="2022-06" db="UniProtKB">
        <authorList>
            <consortium name="EnsemblMetazoa"/>
        </authorList>
    </citation>
    <scope>IDENTIFICATION</scope>
    <source>
        <strain evidence="4">PS312</strain>
    </source>
</reference>
<evidence type="ECO:0000256" key="1">
    <source>
        <dbReference type="ARBA" id="ARBA00022737"/>
    </source>
</evidence>
<evidence type="ECO:0000313" key="4">
    <source>
        <dbReference type="EnsemblMetazoa" id="PPA18944.1"/>
    </source>
</evidence>
<name>A0A2A6CSK7_PRIPA</name>
<dbReference type="PRINTS" id="PR00929">
    <property type="entry name" value="ATHOOK"/>
</dbReference>
<dbReference type="EnsemblMetazoa" id="PPA18944.1">
    <property type="protein sequence ID" value="PPA18944.1"/>
    <property type="gene ID" value="WBGene00108498"/>
</dbReference>
<dbReference type="InterPro" id="IPR000116">
    <property type="entry name" value="HMGA"/>
</dbReference>
<organism evidence="4 5">
    <name type="scientific">Pristionchus pacificus</name>
    <name type="common">Parasitic nematode worm</name>
    <dbReference type="NCBI Taxonomy" id="54126"/>
    <lineage>
        <taxon>Eukaryota</taxon>
        <taxon>Metazoa</taxon>
        <taxon>Ecdysozoa</taxon>
        <taxon>Nematoda</taxon>
        <taxon>Chromadorea</taxon>
        <taxon>Rhabditida</taxon>
        <taxon>Rhabditina</taxon>
        <taxon>Diplogasteromorpha</taxon>
        <taxon>Diplogasteroidea</taxon>
        <taxon>Neodiplogasteridae</taxon>
        <taxon>Pristionchus</taxon>
    </lineage>
</organism>
<proteinExistence type="predicted"/>
<dbReference type="AlphaFoldDB" id="A0A2A6CSK7"/>
<dbReference type="GO" id="GO:0005634">
    <property type="term" value="C:nucleus"/>
    <property type="evidence" value="ECO:0007669"/>
    <property type="project" value="InterPro"/>
</dbReference>
<evidence type="ECO:0000313" key="5">
    <source>
        <dbReference type="Proteomes" id="UP000005239"/>
    </source>
</evidence>
<protein>
    <submittedName>
        <fullName evidence="4">Uncharacterized protein</fullName>
    </submittedName>
</protein>
<dbReference type="GO" id="GO:0000785">
    <property type="term" value="C:chromatin"/>
    <property type="evidence" value="ECO:0007669"/>
    <property type="project" value="InterPro"/>
</dbReference>
<dbReference type="Pfam" id="PF02178">
    <property type="entry name" value="AT_hook"/>
    <property type="match status" value="4"/>
</dbReference>
<dbReference type="PANTHER" id="PTHR47520:SF13">
    <property type="entry name" value="PROTEIN CBG10012"/>
    <property type="match status" value="1"/>
</dbReference>
<dbReference type="Proteomes" id="UP000005239">
    <property type="component" value="Unassembled WGS sequence"/>
</dbReference>
<feature type="compositionally biased region" description="Polar residues" evidence="3">
    <location>
        <begin position="281"/>
        <end position="290"/>
    </location>
</feature>
<dbReference type="PRINTS" id="PR00930">
    <property type="entry name" value="HIGHMOBLTYIY"/>
</dbReference>
<dbReference type="GO" id="GO:0006355">
    <property type="term" value="P:regulation of DNA-templated transcription"/>
    <property type="evidence" value="ECO:0007669"/>
    <property type="project" value="InterPro"/>
</dbReference>
<feature type="compositionally biased region" description="Basic residues" evidence="3">
    <location>
        <begin position="237"/>
        <end position="256"/>
    </location>
</feature>
<feature type="region of interest" description="Disordered" evidence="3">
    <location>
        <begin position="219"/>
        <end position="300"/>
    </location>
</feature>
<feature type="compositionally biased region" description="Basic residues" evidence="3">
    <location>
        <begin position="291"/>
        <end position="300"/>
    </location>
</feature>
<gene>
    <name evidence="4" type="primary">WBGene00108498</name>
</gene>
<evidence type="ECO:0000256" key="3">
    <source>
        <dbReference type="SAM" id="MobiDB-lite"/>
    </source>
</evidence>
<keyword evidence="2" id="KW-0238">DNA-binding</keyword>